<name>A0AC35FS24_9BILA</name>
<organism evidence="1 2">
    <name type="scientific">Panagrolaimus sp. PS1159</name>
    <dbReference type="NCBI Taxonomy" id="55785"/>
    <lineage>
        <taxon>Eukaryota</taxon>
        <taxon>Metazoa</taxon>
        <taxon>Ecdysozoa</taxon>
        <taxon>Nematoda</taxon>
        <taxon>Chromadorea</taxon>
        <taxon>Rhabditida</taxon>
        <taxon>Tylenchina</taxon>
        <taxon>Panagrolaimomorpha</taxon>
        <taxon>Panagrolaimoidea</taxon>
        <taxon>Panagrolaimidae</taxon>
        <taxon>Panagrolaimus</taxon>
    </lineage>
</organism>
<reference evidence="2" key="1">
    <citation type="submission" date="2022-11" db="UniProtKB">
        <authorList>
            <consortium name="WormBaseParasite"/>
        </authorList>
    </citation>
    <scope>IDENTIFICATION</scope>
</reference>
<protein>
    <submittedName>
        <fullName evidence="2">TIR domain-containing protein</fullName>
    </submittedName>
</protein>
<evidence type="ECO:0000313" key="1">
    <source>
        <dbReference type="Proteomes" id="UP000887580"/>
    </source>
</evidence>
<sequence>MASLSLCLSFLDLSNNRIKTLTEGCFDGLTELQELSLKNNSIYHIDVGVFGDISHRLHKLDMSQNLLVELPMAVSRLAKIKTMDFSENQINKLYKFVLNKMVHLSRLDLSSNRLAAIDSYIFSSCPHLSDLNLSNNRIDGIAQDAFEACPHFRTLDLSQNKISIFSGSLAFVKSLRNLNISFNNIQTFEWTEFPEDLQNLDASNNKILTLTPATNSKMRTLKLNNNRLKKLEKGQLSEQVEDIDISDNLIAAIEEDVLNVLINLKQANLKNNKLRYLTKRTFRDNEASMINGLLTTKVFLEGNPFECHCEMSWITLLSSKTTLQIVDAASTTCKHMVYKAMDKKLSTTSESDFLCPYEQTCEPNCICCQYGNCDCKSKCPEGCSCFHDQGYKTNVVECKDLNETSHRSFSPKILPMHATHIILEKLKLPTLKTHDFMSRTRLIELRINASGVKIIQPLTFNTLQSLKKLDLSGNELTELRGDELFKTQRIEELDLHNNNLYELDSRNIEQLPNLQILHLSGNGFDELPEMITLSQKLTETTLSKNPFRCDCNWRRFRVQAWLIKNIEIVKDANLIECAENVTKSFLTNDTTVLTSLVPNRGEHIFSIPMLDFINQANQTFCAVEVSGIFGGGTERNIILIIASIIIMLLALIGLVYIILSFFRKGGNSKNRYKKAPPSLNCSTTTPGCSPLPLIQYDAFISYSKADEFTILNNLCRPLENEDFTLCLLHQDGGAKRTYTGNRHVIDDELIHQLDACQSLIMFVTKNFLENEWSSLQIKTSHQLFAKSNKRIIGILDEHVQANELDNELGQILRKNNCIRSNDAIFWKLLFASMPQRLHLQNSSGSTMLGDGSDIYSEAYGSIVPSEVV</sequence>
<proteinExistence type="predicted"/>
<evidence type="ECO:0000313" key="2">
    <source>
        <dbReference type="WBParaSite" id="PS1159_v2.g19809.t2"/>
    </source>
</evidence>
<accession>A0AC35FS24</accession>
<dbReference type="WBParaSite" id="PS1159_v2.g19809.t2">
    <property type="protein sequence ID" value="PS1159_v2.g19809.t2"/>
    <property type="gene ID" value="PS1159_v2.g19809"/>
</dbReference>
<dbReference type="Proteomes" id="UP000887580">
    <property type="component" value="Unplaced"/>
</dbReference>